<dbReference type="InterPro" id="IPR038606">
    <property type="entry name" value="To_sf"/>
</dbReference>
<dbReference type="InterPro" id="IPR010562">
    <property type="entry name" value="Haemolymph_juvenile_hormone-bd"/>
</dbReference>
<keyword evidence="3" id="KW-1185">Reference proteome</keyword>
<dbReference type="SMART" id="SM00700">
    <property type="entry name" value="JHBP"/>
    <property type="match status" value="1"/>
</dbReference>
<keyword evidence="1" id="KW-0732">Signal</keyword>
<accession>A0A5N4ARG0</accession>
<evidence type="ECO:0000256" key="1">
    <source>
        <dbReference type="SAM" id="SignalP"/>
    </source>
</evidence>
<dbReference type="Proteomes" id="UP000327044">
    <property type="component" value="Unassembled WGS sequence"/>
</dbReference>
<dbReference type="OrthoDB" id="6591956at2759"/>
<evidence type="ECO:0000313" key="3">
    <source>
        <dbReference type="Proteomes" id="UP000327044"/>
    </source>
</evidence>
<dbReference type="InParanoid" id="A0A5N4ARG0"/>
<proteinExistence type="predicted"/>
<reference evidence="2 3" key="1">
    <citation type="journal article" date="2018" name="Elife">
        <title>Firefly genomes illuminate parallel origins of bioluminescence in beetles.</title>
        <authorList>
            <person name="Fallon T.R."/>
            <person name="Lower S.E."/>
            <person name="Chang C.H."/>
            <person name="Bessho-Uehara M."/>
            <person name="Martin G.J."/>
            <person name="Bewick A.J."/>
            <person name="Behringer M."/>
            <person name="Debat H.J."/>
            <person name="Wong I."/>
            <person name="Day J.C."/>
            <person name="Suvorov A."/>
            <person name="Silva C.J."/>
            <person name="Stanger-Hall K.F."/>
            <person name="Hall D.W."/>
            <person name="Schmitz R.J."/>
            <person name="Nelson D.R."/>
            <person name="Lewis S.M."/>
            <person name="Shigenobu S."/>
            <person name="Bybee S.M."/>
            <person name="Larracuente A.M."/>
            <person name="Oba Y."/>
            <person name="Weng J.K."/>
        </authorList>
    </citation>
    <scope>NUCLEOTIDE SEQUENCE [LARGE SCALE GENOMIC DNA]</scope>
    <source>
        <strain evidence="2">1611_PpyrPB1</strain>
        <tissue evidence="2">Whole body</tissue>
    </source>
</reference>
<dbReference type="EMBL" id="VVIM01000005">
    <property type="protein sequence ID" value="KAB0799911.1"/>
    <property type="molecule type" value="Genomic_DNA"/>
</dbReference>
<evidence type="ECO:0000313" key="2">
    <source>
        <dbReference type="EMBL" id="KAB0799911.1"/>
    </source>
</evidence>
<gene>
    <name evidence="2" type="ORF">PPYR_07791</name>
</gene>
<dbReference type="PANTHER" id="PTHR11008">
    <property type="entry name" value="PROTEIN TAKEOUT-LIKE PROTEIN"/>
    <property type="match status" value="1"/>
</dbReference>
<dbReference type="GO" id="GO:0005615">
    <property type="term" value="C:extracellular space"/>
    <property type="evidence" value="ECO:0007669"/>
    <property type="project" value="TreeGrafter"/>
</dbReference>
<evidence type="ECO:0008006" key="4">
    <source>
        <dbReference type="Google" id="ProtNLM"/>
    </source>
</evidence>
<dbReference type="AlphaFoldDB" id="A0A5N4ARG0"/>
<sequence length="236" mass="26548">MRNVTVFSVLFLGCIAQQLPASFKVCDHFAPDVNACLKDAILSALGQLKDGLPEIGAVALEPLHIANITVHKFGNEFSFINVMIDHLSTVAVTDLHSDLTREKFWLEFNMTADDIIAEMDYSIKGKLLMFSVDGGGRGELHMKNMVIQATLIGGVTSDGKYYNLDDLNLKLYPKMVKYRLENIVPGQKEISDQINDVLNDTWDLLWDAFKVDLEEILDKFFLEYANNILKYVPISP</sequence>
<feature type="chain" id="PRO_5024460762" description="Haemolymph juvenile hormone binding protein" evidence="1">
    <location>
        <begin position="17"/>
        <end position="236"/>
    </location>
</feature>
<dbReference type="PANTHER" id="PTHR11008:SF32">
    <property type="entry name" value="CIRCADIAN CLOCK-CONTROLLED PROTEIN DAYWAKE-RELATED"/>
    <property type="match status" value="1"/>
</dbReference>
<feature type="signal peptide" evidence="1">
    <location>
        <begin position="1"/>
        <end position="16"/>
    </location>
</feature>
<dbReference type="Gene3D" id="3.15.10.30">
    <property type="entry name" value="Haemolymph juvenile hormone binding protein"/>
    <property type="match status" value="1"/>
</dbReference>
<organism evidence="2 3">
    <name type="scientific">Photinus pyralis</name>
    <name type="common">Common eastern firefly</name>
    <name type="synonym">Lampyris pyralis</name>
    <dbReference type="NCBI Taxonomy" id="7054"/>
    <lineage>
        <taxon>Eukaryota</taxon>
        <taxon>Metazoa</taxon>
        <taxon>Ecdysozoa</taxon>
        <taxon>Arthropoda</taxon>
        <taxon>Hexapoda</taxon>
        <taxon>Insecta</taxon>
        <taxon>Pterygota</taxon>
        <taxon>Neoptera</taxon>
        <taxon>Endopterygota</taxon>
        <taxon>Coleoptera</taxon>
        <taxon>Polyphaga</taxon>
        <taxon>Elateriformia</taxon>
        <taxon>Elateroidea</taxon>
        <taxon>Lampyridae</taxon>
        <taxon>Lampyrinae</taxon>
        <taxon>Photinus</taxon>
    </lineage>
</organism>
<name>A0A5N4ARG0_PHOPY</name>
<comment type="caution">
    <text evidence="2">The sequence shown here is derived from an EMBL/GenBank/DDBJ whole genome shotgun (WGS) entry which is preliminary data.</text>
</comment>
<protein>
    <recommendedName>
        <fullName evidence="4">Haemolymph juvenile hormone binding protein</fullName>
    </recommendedName>
</protein>
<dbReference type="Pfam" id="PF06585">
    <property type="entry name" value="JHBP"/>
    <property type="match status" value="1"/>
</dbReference>